<dbReference type="PROSITE" id="PS50104">
    <property type="entry name" value="TIR"/>
    <property type="match status" value="1"/>
</dbReference>
<dbReference type="Gene3D" id="3.40.50.10140">
    <property type="entry name" value="Toll/interleukin-1 receptor homology (TIR) domain"/>
    <property type="match status" value="1"/>
</dbReference>
<proteinExistence type="predicted"/>
<evidence type="ECO:0000313" key="3">
    <source>
        <dbReference type="RefSeq" id="XP_048131537.1"/>
    </source>
</evidence>
<dbReference type="RefSeq" id="XP_048131537.1">
    <property type="nucleotide sequence ID" value="XM_048275580.1"/>
</dbReference>
<dbReference type="InterPro" id="IPR000157">
    <property type="entry name" value="TIR_dom"/>
</dbReference>
<dbReference type="SUPFAM" id="SSF52200">
    <property type="entry name" value="Toll/Interleukin receptor TIR domain"/>
    <property type="match status" value="1"/>
</dbReference>
<reference evidence="3" key="1">
    <citation type="submission" date="2025-08" db="UniProtKB">
        <authorList>
            <consortium name="RefSeq"/>
        </authorList>
    </citation>
    <scope>IDENTIFICATION</scope>
    <source>
        <tissue evidence="3">Leaf</tissue>
    </source>
</reference>
<dbReference type="PANTHER" id="PTHR11017">
    <property type="entry name" value="LEUCINE-RICH REPEAT-CONTAINING PROTEIN"/>
    <property type="match status" value="1"/>
</dbReference>
<evidence type="ECO:0000313" key="2">
    <source>
        <dbReference type="Proteomes" id="UP000827889"/>
    </source>
</evidence>
<evidence type="ECO:0000259" key="1">
    <source>
        <dbReference type="PROSITE" id="PS50104"/>
    </source>
</evidence>
<organism evidence="2 3">
    <name type="scientific">Rhodamnia argentea</name>
    <dbReference type="NCBI Taxonomy" id="178133"/>
    <lineage>
        <taxon>Eukaryota</taxon>
        <taxon>Viridiplantae</taxon>
        <taxon>Streptophyta</taxon>
        <taxon>Embryophyta</taxon>
        <taxon>Tracheophyta</taxon>
        <taxon>Spermatophyta</taxon>
        <taxon>Magnoliopsida</taxon>
        <taxon>eudicotyledons</taxon>
        <taxon>Gunneridae</taxon>
        <taxon>Pentapetalae</taxon>
        <taxon>rosids</taxon>
        <taxon>malvids</taxon>
        <taxon>Myrtales</taxon>
        <taxon>Myrtaceae</taxon>
        <taxon>Myrtoideae</taxon>
        <taxon>Myrteae</taxon>
        <taxon>Australasian group</taxon>
        <taxon>Rhodamnia</taxon>
    </lineage>
</organism>
<protein>
    <submittedName>
        <fullName evidence="3">TMV resistance protein N-like</fullName>
    </submittedName>
</protein>
<sequence>MVMKAIKESRIIVFYENYASSQWCLTEMAKIMECKEQENITALPVFYKVNPNEVRGGRKSNNIAIAKHESKLGKDSKKLKRWKEALLDAGNLSEWHLNDGDDESKLIQEIVKEISTTLLVPTPLHVGVVSSDVGVCLDDGFISNNMTLYGLLEVE</sequence>
<dbReference type="GeneID" id="125314108"/>
<accession>A0ABM3H4K9</accession>
<gene>
    <name evidence="3" type="primary">LOC125314108</name>
</gene>
<dbReference type="InterPro" id="IPR044974">
    <property type="entry name" value="Disease_R_plants"/>
</dbReference>
<keyword evidence="2" id="KW-1185">Reference proteome</keyword>
<dbReference type="Pfam" id="PF01582">
    <property type="entry name" value="TIR"/>
    <property type="match status" value="1"/>
</dbReference>
<name>A0ABM3H4K9_9MYRT</name>
<dbReference type="Proteomes" id="UP000827889">
    <property type="component" value="Chromosome 3"/>
</dbReference>
<dbReference type="InterPro" id="IPR035897">
    <property type="entry name" value="Toll_tir_struct_dom_sf"/>
</dbReference>
<dbReference type="PANTHER" id="PTHR11017:SF292">
    <property type="entry name" value="AAA+ ATPASE DOMAIN-CONTAINING PROTEIN"/>
    <property type="match status" value="1"/>
</dbReference>
<feature type="domain" description="TIR" evidence="1">
    <location>
        <begin position="1"/>
        <end position="118"/>
    </location>
</feature>